<evidence type="ECO:0000256" key="3">
    <source>
        <dbReference type="ARBA" id="ARBA00012438"/>
    </source>
</evidence>
<feature type="modified residue" description="4-aspartylphosphate" evidence="15">
    <location>
        <position position="57"/>
    </location>
</feature>
<keyword evidence="8 19" id="KW-0418">Kinase</keyword>
<feature type="domain" description="Response regulatory" evidence="18">
    <location>
        <begin position="8"/>
        <end position="125"/>
    </location>
</feature>
<dbReference type="RefSeq" id="WP_015759174.1">
    <property type="nucleotide sequence ID" value="NC_013216.1"/>
</dbReference>
<evidence type="ECO:0000256" key="15">
    <source>
        <dbReference type="PROSITE-ProRule" id="PRU00169"/>
    </source>
</evidence>
<dbReference type="eggNOG" id="COG0642">
    <property type="taxonomic scope" value="Bacteria"/>
</dbReference>
<keyword evidence="5 15" id="KW-0597">Phosphoprotein</keyword>
<sequence length="544" mass="61175">MKINEMAKVLLVDDRPQNLLVLENILVDQEVEFYKVNSGNEALALLLSHDFALVLLDVQMPGMDGFEIAELMRGIEKTKSIPIIFVTAISKEQKHIFKGYEAGAVDYLFKPLEPEILRSKVKVFLELHKQKILLQKQAEELEQKMMQLSLAQKAAEAANIAKSAFLANMSHEIRTPMNAIIGMADLLWETSLTKEQREYVGIFRTAGQNLLNLINDILDLSKVEAGHLKLEQQDFNIKKLVEKTVEFMSVQANIKFLSLSYQIKPDVPGFVVGDQNRLQQILVNLLGNAIKFTEKGEVILIIEKLSMQEENVFLKFSVSDTGIGIEKEKSEIIFESFTQADASTTSKFGGTGLGLTICKRLVEAMGGHIGVESEIEQGSTFFFSIQLKIGKEPALENGERDLQQQFTEDRSDLSLHSRGLRRRILLVDDSGDNRMLIMAYLKRTCYEIDIAENGQLAVEKFRAGKYDLVLMDMQMPVMDGYTATSIIRENEKANNLTRTPIIALTAYALKEDVLKSYDAGCTDHLTKPIKKSVLLEAIHKYIGS</sequence>
<evidence type="ECO:0000313" key="19">
    <source>
        <dbReference type="EMBL" id="ACV64490.1"/>
    </source>
</evidence>
<evidence type="ECO:0000256" key="1">
    <source>
        <dbReference type="ARBA" id="ARBA00000085"/>
    </source>
</evidence>
<dbReference type="PRINTS" id="PR00344">
    <property type="entry name" value="BCTRLSENSOR"/>
</dbReference>
<name>C8VX94_DESAS</name>
<feature type="coiled-coil region" evidence="16">
    <location>
        <begin position="124"/>
        <end position="158"/>
    </location>
</feature>
<comment type="function">
    <text evidence="11">May play the central regulatory role in sporulation. It may be an element of the effector pathway responsible for the activation of sporulation genes in response to nutritional stress. Spo0A may act in concert with spo0H (a sigma factor) to control the expression of some genes that are critical to the sporulation process.</text>
</comment>
<evidence type="ECO:0000313" key="20">
    <source>
        <dbReference type="Proteomes" id="UP000002217"/>
    </source>
</evidence>
<evidence type="ECO:0000256" key="10">
    <source>
        <dbReference type="ARBA" id="ARBA00023012"/>
    </source>
</evidence>
<evidence type="ECO:0000256" key="16">
    <source>
        <dbReference type="SAM" id="Coils"/>
    </source>
</evidence>
<dbReference type="PANTHER" id="PTHR45339">
    <property type="entry name" value="HYBRID SIGNAL TRANSDUCTION HISTIDINE KINASE J"/>
    <property type="match status" value="1"/>
</dbReference>
<evidence type="ECO:0000256" key="14">
    <source>
        <dbReference type="ARBA" id="ARBA00074306"/>
    </source>
</evidence>
<dbReference type="InterPro" id="IPR003661">
    <property type="entry name" value="HisK_dim/P_dom"/>
</dbReference>
<dbReference type="HOGENOM" id="CLU_000445_114_15_9"/>
<dbReference type="InterPro" id="IPR036890">
    <property type="entry name" value="HATPase_C_sf"/>
</dbReference>
<dbReference type="SMART" id="SM00388">
    <property type="entry name" value="HisKA"/>
    <property type="match status" value="1"/>
</dbReference>
<protein>
    <recommendedName>
        <fullName evidence="14">Circadian input-output histidine kinase CikA</fullName>
        <ecNumber evidence="3">2.7.13.3</ecNumber>
    </recommendedName>
    <alternativeName>
        <fullName evidence="13">Sensory/regulatory protein RpfC</fullName>
    </alternativeName>
    <alternativeName>
        <fullName evidence="4">Stage 0 sporulation protein A homolog</fullName>
    </alternativeName>
</protein>
<dbReference type="InterPro" id="IPR001789">
    <property type="entry name" value="Sig_transdc_resp-reg_receiver"/>
</dbReference>
<dbReference type="Pfam" id="PF00512">
    <property type="entry name" value="HisKA"/>
    <property type="match status" value="1"/>
</dbReference>
<feature type="domain" description="Response regulatory" evidence="18">
    <location>
        <begin position="423"/>
        <end position="542"/>
    </location>
</feature>
<dbReference type="Pfam" id="PF02518">
    <property type="entry name" value="HATPase_c"/>
    <property type="match status" value="1"/>
</dbReference>
<evidence type="ECO:0000259" key="17">
    <source>
        <dbReference type="PROSITE" id="PS50109"/>
    </source>
</evidence>
<evidence type="ECO:0000256" key="12">
    <source>
        <dbReference type="ARBA" id="ARBA00064003"/>
    </source>
</evidence>
<comment type="subunit">
    <text evidence="12">At low DSF concentrations, interacts with RpfF.</text>
</comment>
<reference evidence="19 20" key="1">
    <citation type="journal article" date="2009" name="Stand. Genomic Sci.">
        <title>Complete genome sequence of Desulfotomaculum acetoxidans type strain (5575).</title>
        <authorList>
            <person name="Spring S."/>
            <person name="Lapidus A."/>
            <person name="Schroder M."/>
            <person name="Gleim D."/>
            <person name="Sims D."/>
            <person name="Meincke L."/>
            <person name="Glavina Del Rio T."/>
            <person name="Tice H."/>
            <person name="Copeland A."/>
            <person name="Cheng J.F."/>
            <person name="Lucas S."/>
            <person name="Chen F."/>
            <person name="Nolan M."/>
            <person name="Bruce D."/>
            <person name="Goodwin L."/>
            <person name="Pitluck S."/>
            <person name="Ivanova N."/>
            <person name="Mavromatis K."/>
            <person name="Mikhailova N."/>
            <person name="Pati A."/>
            <person name="Chen A."/>
            <person name="Palaniappan K."/>
            <person name="Land M."/>
            <person name="Hauser L."/>
            <person name="Chang Y.J."/>
            <person name="Jeffries C.D."/>
            <person name="Chain P."/>
            <person name="Saunders E."/>
            <person name="Brettin T."/>
            <person name="Detter J.C."/>
            <person name="Goker M."/>
            <person name="Bristow J."/>
            <person name="Eisen J.A."/>
            <person name="Markowitz V."/>
            <person name="Hugenholtz P."/>
            <person name="Kyrpides N.C."/>
            <person name="Klenk H.P."/>
            <person name="Han C."/>
        </authorList>
    </citation>
    <scope>NUCLEOTIDE SEQUENCE [LARGE SCALE GENOMIC DNA]</scope>
    <source>
        <strain evidence="20">ATCC 49208 / DSM 771 / VKM B-1644</strain>
    </source>
</reference>
<dbReference type="FunFam" id="3.30.565.10:FF:000010">
    <property type="entry name" value="Sensor histidine kinase RcsC"/>
    <property type="match status" value="1"/>
</dbReference>
<dbReference type="SMART" id="SM00387">
    <property type="entry name" value="HATPase_c"/>
    <property type="match status" value="1"/>
</dbReference>
<feature type="domain" description="Histidine kinase" evidence="17">
    <location>
        <begin position="168"/>
        <end position="389"/>
    </location>
</feature>
<evidence type="ECO:0000256" key="2">
    <source>
        <dbReference type="ARBA" id="ARBA00006402"/>
    </source>
</evidence>
<evidence type="ECO:0000256" key="6">
    <source>
        <dbReference type="ARBA" id="ARBA00022679"/>
    </source>
</evidence>
<dbReference type="SUPFAM" id="SSF55874">
    <property type="entry name" value="ATPase domain of HSP90 chaperone/DNA topoisomerase II/histidine kinase"/>
    <property type="match status" value="1"/>
</dbReference>
<dbReference type="AlphaFoldDB" id="C8VX94"/>
<dbReference type="SUPFAM" id="SSF52172">
    <property type="entry name" value="CheY-like"/>
    <property type="match status" value="2"/>
</dbReference>
<evidence type="ECO:0000256" key="8">
    <source>
        <dbReference type="ARBA" id="ARBA00022777"/>
    </source>
</evidence>
<keyword evidence="20" id="KW-1185">Reference proteome</keyword>
<keyword evidence="9" id="KW-0067">ATP-binding</keyword>
<dbReference type="EC" id="2.7.13.3" evidence="3"/>
<dbReference type="EMBL" id="CP001720">
    <property type="protein sequence ID" value="ACV64490.1"/>
    <property type="molecule type" value="Genomic_DNA"/>
</dbReference>
<dbReference type="CDD" id="cd17546">
    <property type="entry name" value="REC_hyHK_CKI1_RcsC-like"/>
    <property type="match status" value="1"/>
</dbReference>
<evidence type="ECO:0000256" key="11">
    <source>
        <dbReference type="ARBA" id="ARBA00024867"/>
    </source>
</evidence>
<evidence type="ECO:0000256" key="7">
    <source>
        <dbReference type="ARBA" id="ARBA00022741"/>
    </source>
</evidence>
<gene>
    <name evidence="19" type="ordered locus">Dtox_3783</name>
</gene>
<keyword evidence="7" id="KW-0547">Nucleotide-binding</keyword>
<evidence type="ECO:0000256" key="13">
    <source>
        <dbReference type="ARBA" id="ARBA00068150"/>
    </source>
</evidence>
<dbReference type="Gene3D" id="3.30.565.10">
    <property type="entry name" value="Histidine kinase-like ATPase, C-terminal domain"/>
    <property type="match status" value="1"/>
</dbReference>
<keyword evidence="16" id="KW-0175">Coiled coil</keyword>
<dbReference type="GO" id="GO:0000155">
    <property type="term" value="F:phosphorelay sensor kinase activity"/>
    <property type="evidence" value="ECO:0007669"/>
    <property type="project" value="InterPro"/>
</dbReference>
<proteinExistence type="inferred from homology"/>
<evidence type="ECO:0000256" key="5">
    <source>
        <dbReference type="ARBA" id="ARBA00022553"/>
    </source>
</evidence>
<organism evidence="19 20">
    <name type="scientific">Desulfofarcimen acetoxidans (strain ATCC 49208 / DSM 771 / KCTC 5769 / VKM B-1644 / 5575)</name>
    <name type="common">Desulfotomaculum acetoxidans</name>
    <dbReference type="NCBI Taxonomy" id="485916"/>
    <lineage>
        <taxon>Bacteria</taxon>
        <taxon>Bacillati</taxon>
        <taxon>Bacillota</taxon>
        <taxon>Clostridia</taxon>
        <taxon>Eubacteriales</taxon>
        <taxon>Peptococcaceae</taxon>
        <taxon>Desulfofarcimen</taxon>
    </lineage>
</organism>
<keyword evidence="10" id="KW-0902">Two-component regulatory system</keyword>
<dbReference type="Proteomes" id="UP000002217">
    <property type="component" value="Chromosome"/>
</dbReference>
<dbReference type="PROSITE" id="PS50110">
    <property type="entry name" value="RESPONSE_REGULATORY"/>
    <property type="match status" value="2"/>
</dbReference>
<dbReference type="Gene3D" id="1.10.287.130">
    <property type="match status" value="1"/>
</dbReference>
<dbReference type="CDD" id="cd00082">
    <property type="entry name" value="HisKA"/>
    <property type="match status" value="1"/>
</dbReference>
<dbReference type="InterPro" id="IPR004358">
    <property type="entry name" value="Sig_transdc_His_kin-like_C"/>
</dbReference>
<comment type="catalytic activity">
    <reaction evidence="1">
        <text>ATP + protein L-histidine = ADP + protein N-phospho-L-histidine.</text>
        <dbReference type="EC" id="2.7.13.3"/>
    </reaction>
</comment>
<dbReference type="Pfam" id="PF00072">
    <property type="entry name" value="Response_reg"/>
    <property type="match status" value="2"/>
</dbReference>
<dbReference type="PANTHER" id="PTHR45339:SF1">
    <property type="entry name" value="HYBRID SIGNAL TRANSDUCTION HISTIDINE KINASE J"/>
    <property type="match status" value="1"/>
</dbReference>
<evidence type="ECO:0000256" key="9">
    <source>
        <dbReference type="ARBA" id="ARBA00022840"/>
    </source>
</evidence>
<accession>C8VX94</accession>
<evidence type="ECO:0000256" key="4">
    <source>
        <dbReference type="ARBA" id="ARBA00018672"/>
    </source>
</evidence>
<dbReference type="InterPro" id="IPR005467">
    <property type="entry name" value="His_kinase_dom"/>
</dbReference>
<dbReference type="PROSITE" id="PS50109">
    <property type="entry name" value="HIS_KIN"/>
    <property type="match status" value="1"/>
</dbReference>
<dbReference type="CDD" id="cd16922">
    <property type="entry name" value="HATPase_EvgS-ArcB-TorS-like"/>
    <property type="match status" value="1"/>
</dbReference>
<dbReference type="SMART" id="SM00448">
    <property type="entry name" value="REC"/>
    <property type="match status" value="2"/>
</dbReference>
<dbReference type="GO" id="GO:0005524">
    <property type="term" value="F:ATP binding"/>
    <property type="evidence" value="ECO:0007669"/>
    <property type="project" value="UniProtKB-KW"/>
</dbReference>
<keyword evidence="6" id="KW-0808">Transferase</keyword>
<dbReference type="KEGG" id="dae:Dtox_3783"/>
<dbReference type="InterPro" id="IPR011006">
    <property type="entry name" value="CheY-like_superfamily"/>
</dbReference>
<dbReference type="InterPro" id="IPR003594">
    <property type="entry name" value="HATPase_dom"/>
</dbReference>
<comment type="similarity">
    <text evidence="2">In the N-terminal section; belongs to the phytochrome family.</text>
</comment>
<dbReference type="Gene3D" id="3.40.50.2300">
    <property type="match status" value="2"/>
</dbReference>
<dbReference type="STRING" id="485916.Dtox_3783"/>
<feature type="modified residue" description="4-aspartylphosphate" evidence="15">
    <location>
        <position position="472"/>
    </location>
</feature>
<dbReference type="FunFam" id="1.10.287.130:FF:000002">
    <property type="entry name" value="Two-component osmosensing histidine kinase"/>
    <property type="match status" value="1"/>
</dbReference>
<evidence type="ECO:0000259" key="18">
    <source>
        <dbReference type="PROSITE" id="PS50110"/>
    </source>
</evidence>